<evidence type="ECO:0000256" key="1">
    <source>
        <dbReference type="SAM" id="MobiDB-lite"/>
    </source>
</evidence>
<keyword evidence="3" id="KW-1185">Reference proteome</keyword>
<dbReference type="RefSeq" id="WP_083343277.1">
    <property type="nucleotide sequence ID" value="NZ_CP048813.1"/>
</dbReference>
<accession>A0A1G8QF82</accession>
<dbReference type="PANTHER" id="PTHR33973:SF4">
    <property type="entry name" value="OS07G0153300 PROTEIN"/>
    <property type="match status" value="1"/>
</dbReference>
<name>A0A1G8QF82_9NOCA</name>
<evidence type="ECO:0000313" key="2">
    <source>
        <dbReference type="EMBL" id="SDJ03361.1"/>
    </source>
</evidence>
<reference evidence="2 3" key="1">
    <citation type="submission" date="2016-10" db="EMBL/GenBank/DDBJ databases">
        <authorList>
            <person name="de Groot N.N."/>
        </authorList>
    </citation>
    <scope>NUCLEOTIDE SEQUENCE [LARGE SCALE GENOMIC DNA]</scope>
    <source>
        <strain evidence="2 3">DSM 44892</strain>
    </source>
</reference>
<evidence type="ECO:0000313" key="3">
    <source>
        <dbReference type="Proteomes" id="UP000183263"/>
    </source>
</evidence>
<gene>
    <name evidence="2" type="ORF">SAMN05444695_11511</name>
</gene>
<evidence type="ECO:0008006" key="4">
    <source>
        <dbReference type="Google" id="ProtNLM"/>
    </source>
</evidence>
<dbReference type="PANTHER" id="PTHR33973">
    <property type="entry name" value="OS07G0153300 PROTEIN"/>
    <property type="match status" value="1"/>
</dbReference>
<dbReference type="OrthoDB" id="9778801at2"/>
<dbReference type="Pfam" id="PF07103">
    <property type="entry name" value="DUF1365"/>
    <property type="match status" value="1"/>
</dbReference>
<dbReference type="InterPro" id="IPR010775">
    <property type="entry name" value="DUF1365"/>
</dbReference>
<sequence length="268" mass="29776">MTTRTSTTRTSTTRTSTTPDETTALYDTTIRHVRRAPVHHAFEYRSYSWFLDVDRPPRLPRWLHPFVSFRAGDHLAPAAGGDTLRARVDDVLAGHGIDLRGGRVTALMNARVLGYVFDPLTLFWCHDLDGTLVAVIAEVHNTYGGRHSYVVRVDGDGRAEVGKEFYVSPFNEVDGHYSLVLPEPGERLAVTVVLHRPGAPPFTATMRGTRVPAVPSAIVRRQVRAPLAPLAVAARIRIQGIALWVRGLKPTPRPALPDSPHREKETFR</sequence>
<dbReference type="AlphaFoldDB" id="A0A1G8QF82"/>
<protein>
    <recommendedName>
        <fullName evidence="4">DUF1365 domain-containing protein</fullName>
    </recommendedName>
</protein>
<proteinExistence type="predicted"/>
<dbReference type="EMBL" id="FNDN01000015">
    <property type="protein sequence ID" value="SDJ03361.1"/>
    <property type="molecule type" value="Genomic_DNA"/>
</dbReference>
<organism evidence="2 3">
    <name type="scientific">Rhodococcus triatomae</name>
    <dbReference type="NCBI Taxonomy" id="300028"/>
    <lineage>
        <taxon>Bacteria</taxon>
        <taxon>Bacillati</taxon>
        <taxon>Actinomycetota</taxon>
        <taxon>Actinomycetes</taxon>
        <taxon>Mycobacteriales</taxon>
        <taxon>Nocardiaceae</taxon>
        <taxon>Rhodococcus</taxon>
    </lineage>
</organism>
<dbReference type="Proteomes" id="UP000183263">
    <property type="component" value="Unassembled WGS sequence"/>
</dbReference>
<feature type="compositionally biased region" description="Low complexity" evidence="1">
    <location>
        <begin position="1"/>
        <end position="18"/>
    </location>
</feature>
<feature type="region of interest" description="Disordered" evidence="1">
    <location>
        <begin position="1"/>
        <end position="21"/>
    </location>
</feature>